<dbReference type="PANTHER" id="PTHR23279:SF46">
    <property type="entry name" value="DEFECTIVE PROBOSCIS EXTENSION RESPONSE 10, ISOFORM A-RELATED"/>
    <property type="match status" value="1"/>
</dbReference>
<dbReference type="PROSITE" id="PS50835">
    <property type="entry name" value="IG_LIKE"/>
    <property type="match status" value="2"/>
</dbReference>
<dbReference type="SUPFAM" id="SSF48726">
    <property type="entry name" value="Immunoglobulin"/>
    <property type="match status" value="2"/>
</dbReference>
<gene>
    <name evidence="2" type="ORF">PIBRA_LOCUS4721</name>
</gene>
<dbReference type="SMART" id="SM00406">
    <property type="entry name" value="IGv"/>
    <property type="match status" value="2"/>
</dbReference>
<dbReference type="InterPro" id="IPR007110">
    <property type="entry name" value="Ig-like_dom"/>
</dbReference>
<feature type="domain" description="Ig-like" evidence="1">
    <location>
        <begin position="122"/>
        <end position="212"/>
    </location>
</feature>
<dbReference type="InterPro" id="IPR013151">
    <property type="entry name" value="Immunoglobulin_dom"/>
</dbReference>
<dbReference type="SMART" id="SM00408">
    <property type="entry name" value="IGc2"/>
    <property type="match status" value="2"/>
</dbReference>
<dbReference type="Proteomes" id="UP001152562">
    <property type="component" value="Unassembled WGS sequence"/>
</dbReference>
<dbReference type="GO" id="GO:0050808">
    <property type="term" value="P:synapse organization"/>
    <property type="evidence" value="ECO:0007669"/>
    <property type="project" value="TreeGrafter"/>
</dbReference>
<reference evidence="2" key="1">
    <citation type="submission" date="2022-05" db="EMBL/GenBank/DDBJ databases">
        <authorList>
            <person name="Okamura Y."/>
        </authorList>
    </citation>
    <scope>NUCLEOTIDE SEQUENCE</scope>
</reference>
<dbReference type="PANTHER" id="PTHR23279">
    <property type="entry name" value="DEFECTIVE PROBOSCIS EXTENSION RESPONSE DPR -RELATED"/>
    <property type="match status" value="1"/>
</dbReference>
<keyword evidence="3" id="KW-1185">Reference proteome</keyword>
<dbReference type="Gene3D" id="2.60.40.10">
    <property type="entry name" value="Immunoglobulins"/>
    <property type="match status" value="2"/>
</dbReference>
<dbReference type="AlphaFoldDB" id="A0A9P0TA83"/>
<dbReference type="Pfam" id="PF07679">
    <property type="entry name" value="I-set"/>
    <property type="match status" value="1"/>
</dbReference>
<feature type="domain" description="Ig-like" evidence="1">
    <location>
        <begin position="228"/>
        <end position="320"/>
    </location>
</feature>
<protein>
    <recommendedName>
        <fullName evidence="1">Ig-like domain-containing protein</fullName>
    </recommendedName>
</protein>
<dbReference type="Pfam" id="PF00047">
    <property type="entry name" value="ig"/>
    <property type="match status" value="1"/>
</dbReference>
<evidence type="ECO:0000313" key="2">
    <source>
        <dbReference type="EMBL" id="CAH4027584.1"/>
    </source>
</evidence>
<dbReference type="SMART" id="SM00409">
    <property type="entry name" value="IG"/>
    <property type="match status" value="2"/>
</dbReference>
<dbReference type="GO" id="GO:0032589">
    <property type="term" value="C:neuron projection membrane"/>
    <property type="evidence" value="ECO:0007669"/>
    <property type="project" value="TreeGrafter"/>
</dbReference>
<comment type="caution">
    <text evidence="2">The sequence shown here is derived from an EMBL/GenBank/DDBJ whole genome shotgun (WGS) entry which is preliminary data.</text>
</comment>
<evidence type="ECO:0000259" key="1">
    <source>
        <dbReference type="PROSITE" id="PS50835"/>
    </source>
</evidence>
<name>A0A9P0TA83_PIEBR</name>
<accession>A0A9P0TA83</accession>
<dbReference type="InterPro" id="IPR003599">
    <property type="entry name" value="Ig_sub"/>
</dbReference>
<dbReference type="InterPro" id="IPR013106">
    <property type="entry name" value="Ig_V-set"/>
</dbReference>
<dbReference type="InterPro" id="IPR036179">
    <property type="entry name" value="Ig-like_dom_sf"/>
</dbReference>
<dbReference type="EMBL" id="CALOZG010000005">
    <property type="protein sequence ID" value="CAH4027584.1"/>
    <property type="molecule type" value="Genomic_DNA"/>
</dbReference>
<dbReference type="InterPro" id="IPR013783">
    <property type="entry name" value="Ig-like_fold"/>
</dbReference>
<dbReference type="CDD" id="cd00096">
    <property type="entry name" value="Ig"/>
    <property type="match status" value="1"/>
</dbReference>
<proteinExistence type="predicted"/>
<dbReference type="InterPro" id="IPR037448">
    <property type="entry name" value="Zig-8"/>
</dbReference>
<dbReference type="InterPro" id="IPR003598">
    <property type="entry name" value="Ig_sub2"/>
</dbReference>
<organism evidence="2 3">
    <name type="scientific">Pieris brassicae</name>
    <name type="common">White butterfly</name>
    <name type="synonym">Large white butterfly</name>
    <dbReference type="NCBI Taxonomy" id="7116"/>
    <lineage>
        <taxon>Eukaryota</taxon>
        <taxon>Metazoa</taxon>
        <taxon>Ecdysozoa</taxon>
        <taxon>Arthropoda</taxon>
        <taxon>Hexapoda</taxon>
        <taxon>Insecta</taxon>
        <taxon>Pterygota</taxon>
        <taxon>Neoptera</taxon>
        <taxon>Endopterygota</taxon>
        <taxon>Lepidoptera</taxon>
        <taxon>Glossata</taxon>
        <taxon>Ditrysia</taxon>
        <taxon>Papilionoidea</taxon>
        <taxon>Pieridae</taxon>
        <taxon>Pierinae</taxon>
        <taxon>Pieris</taxon>
    </lineage>
</organism>
<sequence length="363" mass="40058">MSIPFRFAQLHGLNYIRDTAHYNLIDENSKVPAERVGCGGMHCTTAVLLMGLLTNAAVEITSITGATEASTTNSPPPTVFRNTMATITRSGTRRKSGSPMLNYIFDSYATSKQHFHDTFKAPSFEGDLSSETIMDADTGSTVLFDCKVSSLRDKTVSWLKVSDAENLELLTLNLITYTADSRYKVDLAGENWKLSLSDAKTKDSGVYWCHVSTHPPMLRVFRLQVHAPDMKISKETFLETGETLSLNCMVFNLNSGDVTPELFWYRGNNTTPLDEVRGGVLVETDQLTLTSHLQVAQLKLEDAGNYTCALEAPLHMRTTTRVHVLQGSSLAELQSGVKTTTSYISLLVTSLLIVLGARHHDVR</sequence>
<evidence type="ECO:0000313" key="3">
    <source>
        <dbReference type="Proteomes" id="UP001152562"/>
    </source>
</evidence>
<dbReference type="InterPro" id="IPR013098">
    <property type="entry name" value="Ig_I-set"/>
</dbReference>